<name>A0A0D2J9Q4_9CHLO</name>
<dbReference type="AlphaFoldDB" id="A0A0D2J9Q4"/>
<dbReference type="RefSeq" id="XP_013895507.1">
    <property type="nucleotide sequence ID" value="XM_014040053.1"/>
</dbReference>
<evidence type="ECO:0000313" key="1">
    <source>
        <dbReference type="EMBL" id="KIY96487.1"/>
    </source>
</evidence>
<sequence>MPRGGTPTVDDGAYKRPALLAQVFKLKREEAQADIQLIKKLIRESKAAAAGFESGSKSHGSPH</sequence>
<dbReference type="OrthoDB" id="10593142at2759"/>
<reference evidence="1 2" key="1">
    <citation type="journal article" date="2013" name="BMC Genomics">
        <title>Reconstruction of the lipid metabolism for the microalga Monoraphidium neglectum from its genome sequence reveals characteristics suitable for biofuel production.</title>
        <authorList>
            <person name="Bogen C."/>
            <person name="Al-Dilaimi A."/>
            <person name="Albersmeier A."/>
            <person name="Wichmann J."/>
            <person name="Grundmann M."/>
            <person name="Rupp O."/>
            <person name="Lauersen K.J."/>
            <person name="Blifernez-Klassen O."/>
            <person name="Kalinowski J."/>
            <person name="Goesmann A."/>
            <person name="Mussgnug J.H."/>
            <person name="Kruse O."/>
        </authorList>
    </citation>
    <scope>NUCLEOTIDE SEQUENCE [LARGE SCALE GENOMIC DNA]</scope>
    <source>
        <strain evidence="1 2">SAG 48.87</strain>
    </source>
</reference>
<dbReference type="KEGG" id="mng:MNEG_11474"/>
<dbReference type="Proteomes" id="UP000054498">
    <property type="component" value="Unassembled WGS sequence"/>
</dbReference>
<gene>
    <name evidence="1" type="ORF">MNEG_11474</name>
</gene>
<protein>
    <submittedName>
        <fullName evidence="1">Uncharacterized protein</fullName>
    </submittedName>
</protein>
<keyword evidence="2" id="KW-1185">Reference proteome</keyword>
<evidence type="ECO:0000313" key="2">
    <source>
        <dbReference type="Proteomes" id="UP000054498"/>
    </source>
</evidence>
<dbReference type="GeneID" id="25728740"/>
<dbReference type="EMBL" id="KK102980">
    <property type="protein sequence ID" value="KIY96487.1"/>
    <property type="molecule type" value="Genomic_DNA"/>
</dbReference>
<organism evidence="1 2">
    <name type="scientific">Monoraphidium neglectum</name>
    <dbReference type="NCBI Taxonomy" id="145388"/>
    <lineage>
        <taxon>Eukaryota</taxon>
        <taxon>Viridiplantae</taxon>
        <taxon>Chlorophyta</taxon>
        <taxon>core chlorophytes</taxon>
        <taxon>Chlorophyceae</taxon>
        <taxon>CS clade</taxon>
        <taxon>Sphaeropleales</taxon>
        <taxon>Selenastraceae</taxon>
        <taxon>Monoraphidium</taxon>
    </lineage>
</organism>
<proteinExistence type="predicted"/>
<accession>A0A0D2J9Q4</accession>